<feature type="non-terminal residue" evidence="1">
    <location>
        <position position="122"/>
    </location>
</feature>
<name>A0ACB8WD68_9TELE</name>
<reference evidence="1" key="1">
    <citation type="submission" date="2022-04" db="EMBL/GenBank/DDBJ databases">
        <title>Jade perch genome.</title>
        <authorList>
            <person name="Chao B."/>
        </authorList>
    </citation>
    <scope>NUCLEOTIDE SEQUENCE</scope>
    <source>
        <strain evidence="1">CB-2022</strain>
    </source>
</reference>
<accession>A0ACB8WD68</accession>
<evidence type="ECO:0000313" key="2">
    <source>
        <dbReference type="Proteomes" id="UP000831701"/>
    </source>
</evidence>
<protein>
    <submittedName>
        <fullName evidence="1">Uncharacterized protein</fullName>
    </submittedName>
</protein>
<comment type="caution">
    <text evidence="1">The sequence shown here is derived from an EMBL/GenBank/DDBJ whole genome shotgun (WGS) entry which is preliminary data.</text>
</comment>
<sequence length="122" mass="12642">MAGKGNPVPGPHLNGFPMPTYSYFFPHMLGSLSPPALPGLPISGYSTPSPASLSDCGHALTGSDGVSVLTFYLLEFALAVSVEGSEEQLVPGPVTPTSPIPDTPPHSQRLELLSDSSFSLCC</sequence>
<dbReference type="Proteomes" id="UP000831701">
    <property type="component" value="Chromosome 12"/>
</dbReference>
<proteinExistence type="predicted"/>
<gene>
    <name evidence="1" type="ORF">L3Q82_010692</name>
</gene>
<keyword evidence="2" id="KW-1185">Reference proteome</keyword>
<organism evidence="1 2">
    <name type="scientific">Scortum barcoo</name>
    <name type="common">barcoo grunter</name>
    <dbReference type="NCBI Taxonomy" id="214431"/>
    <lineage>
        <taxon>Eukaryota</taxon>
        <taxon>Metazoa</taxon>
        <taxon>Chordata</taxon>
        <taxon>Craniata</taxon>
        <taxon>Vertebrata</taxon>
        <taxon>Euteleostomi</taxon>
        <taxon>Actinopterygii</taxon>
        <taxon>Neopterygii</taxon>
        <taxon>Teleostei</taxon>
        <taxon>Neoteleostei</taxon>
        <taxon>Acanthomorphata</taxon>
        <taxon>Eupercaria</taxon>
        <taxon>Centrarchiformes</taxon>
        <taxon>Terapontoidei</taxon>
        <taxon>Terapontidae</taxon>
        <taxon>Scortum</taxon>
    </lineage>
</organism>
<evidence type="ECO:0000313" key="1">
    <source>
        <dbReference type="EMBL" id="KAI3365610.1"/>
    </source>
</evidence>
<dbReference type="EMBL" id="CM041542">
    <property type="protein sequence ID" value="KAI3365610.1"/>
    <property type="molecule type" value="Genomic_DNA"/>
</dbReference>